<keyword evidence="11" id="KW-0186">Copper</keyword>
<dbReference type="InterPro" id="IPR008972">
    <property type="entry name" value="Cupredoxin"/>
</dbReference>
<dbReference type="AlphaFoldDB" id="A0A5N6KGQ6"/>
<evidence type="ECO:0000256" key="10">
    <source>
        <dbReference type="ARBA" id="ARBA00023002"/>
    </source>
</evidence>
<evidence type="ECO:0000313" key="19">
    <source>
        <dbReference type="Proteomes" id="UP000326757"/>
    </source>
</evidence>
<evidence type="ECO:0000256" key="3">
    <source>
        <dbReference type="ARBA" id="ARBA00002075"/>
    </source>
</evidence>
<dbReference type="GO" id="GO:0046274">
    <property type="term" value="P:lignin catabolic process"/>
    <property type="evidence" value="ECO:0007669"/>
    <property type="project" value="UniProtKB-KW"/>
</dbReference>
<dbReference type="Proteomes" id="UP000326757">
    <property type="component" value="Unassembled WGS sequence"/>
</dbReference>
<dbReference type="EC" id="1.10.3.2" evidence="6"/>
<protein>
    <recommendedName>
        <fullName evidence="6">laccase</fullName>
        <ecNumber evidence="6">1.10.3.2</ecNumber>
    </recommendedName>
</protein>
<evidence type="ECO:0000256" key="12">
    <source>
        <dbReference type="ARBA" id="ARBA00023180"/>
    </source>
</evidence>
<dbReference type="FunFam" id="2.60.40.420:FF:000021">
    <property type="entry name" value="Extracellular dihydrogeodin oxidase/laccase"/>
    <property type="match status" value="1"/>
</dbReference>
<dbReference type="CDD" id="cd13880">
    <property type="entry name" value="CuRO_2_MaLCC_like"/>
    <property type="match status" value="1"/>
</dbReference>
<dbReference type="InterPro" id="IPR002355">
    <property type="entry name" value="Cu_oxidase_Cu_BS"/>
</dbReference>
<sequence>MFLGGLIAGILQGSAGIMNTLSQESTNGKSLWGTLNNPYLPHFLTNNPLPDGFPWGSLTAGGNNPYTSAPDTGVVRSYDFTITRGKIAPDGYSRDVILINGQYPGPLIEANWGDTFEIKVHNQITGPEEGTTMHWHGLLQKGTQHMDGVPAVSQCPIAPGDSFTYTFKAELYGSSWYHSHYSAQYAGGLVGPMVIHGPSNAPYDVDIGPVFVQDYYHKEYFTIVEGVMASGAAANPKPVSDNNLINGKMSFDCTTKANGDNTECSDLAGISQFKFQTGKTHRLRLINAGSEGMQRFSIDGHKLVVIANDFVPIKPYTTTVVTLAVGQRADVLVTANVGNPDSAYWMRSNISTICSFANQPIALAAVYYDQADTTKPPQSTPWDVPDPGTCANDDLSVTEPYYSMAAPEPATTKNMDINFYVNDTGHFLWTLGGTSYRANYNNPLLLLANEGNTSYPEEWNVQNFGTNTTIRVIVNNPTPASHPMHLHGHNMQILSEGPGDWDGTTIIRQSNPQRRDVQNVRPHGHFVWQITTDNPGVWPFHCHIAWHVSGGLSANILERPLDIQKSLKIPLASKNTCKQWNSYTNHATVDEIDSGI</sequence>
<feature type="domain" description="Plastocyanin-like" evidence="15">
    <location>
        <begin position="209"/>
        <end position="368"/>
    </location>
</feature>
<organism evidence="18 19">
    <name type="scientific">Monilinia laxa</name>
    <name type="common">Brown rot fungus</name>
    <name type="synonym">Sclerotinia laxa</name>
    <dbReference type="NCBI Taxonomy" id="61186"/>
    <lineage>
        <taxon>Eukaryota</taxon>
        <taxon>Fungi</taxon>
        <taxon>Dikarya</taxon>
        <taxon>Ascomycota</taxon>
        <taxon>Pezizomycotina</taxon>
        <taxon>Leotiomycetes</taxon>
        <taxon>Helotiales</taxon>
        <taxon>Sclerotiniaceae</taxon>
        <taxon>Monilinia</taxon>
    </lineage>
</organism>
<dbReference type="InterPro" id="IPR011706">
    <property type="entry name" value="Cu-oxidase_C"/>
</dbReference>
<keyword evidence="9" id="KW-0677">Repeat</keyword>
<dbReference type="InterPro" id="IPR001117">
    <property type="entry name" value="Cu-oxidase_2nd"/>
</dbReference>
<dbReference type="CDD" id="cd13854">
    <property type="entry name" value="CuRO_1_MaLCC_like"/>
    <property type="match status" value="1"/>
</dbReference>
<evidence type="ECO:0000256" key="1">
    <source>
        <dbReference type="ARBA" id="ARBA00000349"/>
    </source>
</evidence>
<dbReference type="PROSITE" id="PS00079">
    <property type="entry name" value="MULTICOPPER_OXIDASE1"/>
    <property type="match status" value="1"/>
</dbReference>
<comment type="cofactor">
    <cofactor evidence="2">
        <name>Cu cation</name>
        <dbReference type="ChEBI" id="CHEBI:23378"/>
    </cofactor>
</comment>
<dbReference type="InterPro" id="IPR033138">
    <property type="entry name" value="Cu_oxidase_CS"/>
</dbReference>
<dbReference type="InterPro" id="IPR045087">
    <property type="entry name" value="Cu-oxidase_fam"/>
</dbReference>
<dbReference type="Gene3D" id="2.60.40.420">
    <property type="entry name" value="Cupredoxins - blue copper proteins"/>
    <property type="match status" value="3"/>
</dbReference>
<evidence type="ECO:0000256" key="14">
    <source>
        <dbReference type="SAM" id="SignalP"/>
    </source>
</evidence>
<evidence type="ECO:0000259" key="17">
    <source>
        <dbReference type="Pfam" id="PF07732"/>
    </source>
</evidence>
<evidence type="ECO:0000256" key="7">
    <source>
        <dbReference type="ARBA" id="ARBA00022525"/>
    </source>
</evidence>
<feature type="signal peptide" evidence="14">
    <location>
        <begin position="1"/>
        <end position="16"/>
    </location>
</feature>
<keyword evidence="7" id="KW-0964">Secreted</keyword>
<accession>A0A5N6KGQ6</accession>
<comment type="catalytic activity">
    <reaction evidence="1">
        <text>4 hydroquinone + O2 = 4 benzosemiquinone + 2 H2O</text>
        <dbReference type="Rhea" id="RHEA:11276"/>
        <dbReference type="ChEBI" id="CHEBI:15377"/>
        <dbReference type="ChEBI" id="CHEBI:15379"/>
        <dbReference type="ChEBI" id="CHEBI:17594"/>
        <dbReference type="ChEBI" id="CHEBI:17977"/>
        <dbReference type="EC" id="1.10.3.2"/>
    </reaction>
</comment>
<dbReference type="GO" id="GO:0005507">
    <property type="term" value="F:copper ion binding"/>
    <property type="evidence" value="ECO:0007669"/>
    <property type="project" value="InterPro"/>
</dbReference>
<dbReference type="OrthoDB" id="2121828at2759"/>
<comment type="function">
    <text evidence="3">Lignin degradation and detoxification of lignin-derived products.</text>
</comment>
<keyword evidence="14" id="KW-0732">Signal</keyword>
<keyword evidence="8" id="KW-0479">Metal-binding</keyword>
<dbReference type="Pfam" id="PF07732">
    <property type="entry name" value="Cu-oxidase_3"/>
    <property type="match status" value="1"/>
</dbReference>
<dbReference type="CDD" id="cd13901">
    <property type="entry name" value="CuRO_3_MaLCC_like"/>
    <property type="match status" value="1"/>
</dbReference>
<evidence type="ECO:0000259" key="15">
    <source>
        <dbReference type="Pfam" id="PF00394"/>
    </source>
</evidence>
<evidence type="ECO:0000256" key="2">
    <source>
        <dbReference type="ARBA" id="ARBA00001935"/>
    </source>
</evidence>
<comment type="caution">
    <text evidence="18">The sequence shown here is derived from an EMBL/GenBank/DDBJ whole genome shotgun (WGS) entry which is preliminary data.</text>
</comment>
<evidence type="ECO:0000259" key="16">
    <source>
        <dbReference type="Pfam" id="PF07731"/>
    </source>
</evidence>
<keyword evidence="13" id="KW-0439">Lignin degradation</keyword>
<feature type="domain" description="Plastocyanin-like" evidence="16">
    <location>
        <begin position="450"/>
        <end position="560"/>
    </location>
</feature>
<evidence type="ECO:0000256" key="8">
    <source>
        <dbReference type="ARBA" id="ARBA00022723"/>
    </source>
</evidence>
<evidence type="ECO:0000256" key="11">
    <source>
        <dbReference type="ARBA" id="ARBA00023008"/>
    </source>
</evidence>
<name>A0A5N6KGQ6_MONLA</name>
<gene>
    <name evidence="18" type="ORF">EYC80_006285</name>
</gene>
<keyword evidence="12" id="KW-0325">Glycoprotein</keyword>
<evidence type="ECO:0000313" key="18">
    <source>
        <dbReference type="EMBL" id="KAB8302974.1"/>
    </source>
</evidence>
<dbReference type="GO" id="GO:0005576">
    <property type="term" value="C:extracellular region"/>
    <property type="evidence" value="ECO:0007669"/>
    <property type="project" value="UniProtKB-SubCell"/>
</dbReference>
<keyword evidence="10" id="KW-0560">Oxidoreductase</keyword>
<dbReference type="PROSITE" id="PS00080">
    <property type="entry name" value="MULTICOPPER_OXIDASE2"/>
    <property type="match status" value="1"/>
</dbReference>
<dbReference type="Pfam" id="PF07731">
    <property type="entry name" value="Cu-oxidase_2"/>
    <property type="match status" value="1"/>
</dbReference>
<keyword evidence="19" id="KW-1185">Reference proteome</keyword>
<dbReference type="PANTHER" id="PTHR11709:SF145">
    <property type="entry name" value="LCC1"/>
    <property type="match status" value="1"/>
</dbReference>
<evidence type="ECO:0000256" key="4">
    <source>
        <dbReference type="ARBA" id="ARBA00004613"/>
    </source>
</evidence>
<feature type="domain" description="Plastocyanin-like" evidence="17">
    <location>
        <begin position="82"/>
        <end position="198"/>
    </location>
</feature>
<proteinExistence type="inferred from homology"/>
<evidence type="ECO:0000256" key="13">
    <source>
        <dbReference type="ARBA" id="ARBA00023185"/>
    </source>
</evidence>
<comment type="similarity">
    <text evidence="5">Belongs to the multicopper oxidase family.</text>
</comment>
<feature type="chain" id="PRO_5024869385" description="laccase" evidence="14">
    <location>
        <begin position="17"/>
        <end position="596"/>
    </location>
</feature>
<evidence type="ECO:0000256" key="6">
    <source>
        <dbReference type="ARBA" id="ARBA00012297"/>
    </source>
</evidence>
<dbReference type="InterPro" id="IPR011707">
    <property type="entry name" value="Cu-oxidase-like_N"/>
</dbReference>
<dbReference type="FunFam" id="2.60.40.420:FF:000038">
    <property type="entry name" value="Extracellular dihydrogeodin oxidase/laccase"/>
    <property type="match status" value="1"/>
</dbReference>
<evidence type="ECO:0000256" key="9">
    <source>
        <dbReference type="ARBA" id="ARBA00022737"/>
    </source>
</evidence>
<evidence type="ECO:0000256" key="5">
    <source>
        <dbReference type="ARBA" id="ARBA00010609"/>
    </source>
</evidence>
<dbReference type="FunFam" id="2.60.40.420:FF:000096">
    <property type="entry name" value="Multicopper oxidase"/>
    <property type="match status" value="1"/>
</dbReference>
<dbReference type="PANTHER" id="PTHR11709">
    <property type="entry name" value="MULTI-COPPER OXIDASE"/>
    <property type="match status" value="1"/>
</dbReference>
<dbReference type="SUPFAM" id="SSF49503">
    <property type="entry name" value="Cupredoxins"/>
    <property type="match status" value="3"/>
</dbReference>
<dbReference type="Pfam" id="PF00394">
    <property type="entry name" value="Cu-oxidase"/>
    <property type="match status" value="1"/>
</dbReference>
<reference evidence="18 19" key="1">
    <citation type="submission" date="2019-06" db="EMBL/GenBank/DDBJ databases">
        <title>Genome Sequence of the Brown Rot Fungal Pathogen Monilinia laxa.</title>
        <authorList>
            <person name="De Miccolis Angelini R.M."/>
            <person name="Landi L."/>
            <person name="Abate D."/>
            <person name="Pollastro S."/>
            <person name="Romanazzi G."/>
            <person name="Faretra F."/>
        </authorList>
    </citation>
    <scope>NUCLEOTIDE SEQUENCE [LARGE SCALE GENOMIC DNA]</scope>
    <source>
        <strain evidence="18 19">Mlax316</strain>
    </source>
</reference>
<comment type="subcellular location">
    <subcellularLocation>
        <location evidence="4">Secreted</location>
    </subcellularLocation>
</comment>
<dbReference type="EMBL" id="VIGI01000003">
    <property type="protein sequence ID" value="KAB8302974.1"/>
    <property type="molecule type" value="Genomic_DNA"/>
</dbReference>
<dbReference type="GO" id="GO:0052716">
    <property type="term" value="F:hydroquinone:oxygen oxidoreductase activity"/>
    <property type="evidence" value="ECO:0007669"/>
    <property type="project" value="UniProtKB-EC"/>
</dbReference>